<protein>
    <submittedName>
        <fullName evidence="2">GalNAc-alpha-(1-&gt;4)-GalNAc-alpha-(1-&gt;3)-diNAcBac-PP-undecaprenol alpha-1,4-N-acetyl-D-galactosaminyltransferase</fullName>
    </submittedName>
</protein>
<dbReference type="Pfam" id="PF00534">
    <property type="entry name" value="Glycos_transf_1"/>
    <property type="match status" value="1"/>
</dbReference>
<dbReference type="PANTHER" id="PTHR12526">
    <property type="entry name" value="GLYCOSYLTRANSFERASE"/>
    <property type="match status" value="1"/>
</dbReference>
<keyword evidence="3" id="KW-1185">Reference proteome</keyword>
<dbReference type="AlphaFoldDB" id="A0A653VAV0"/>
<gene>
    <name evidence="2" type="ORF">MARI151_50424</name>
</gene>
<dbReference type="SUPFAM" id="SSF53756">
    <property type="entry name" value="UDP-Glycosyltransferase/glycogen phosphorylase"/>
    <property type="match status" value="1"/>
</dbReference>
<proteinExistence type="predicted"/>
<keyword evidence="2" id="KW-0808">Transferase</keyword>
<evidence type="ECO:0000313" key="2">
    <source>
        <dbReference type="EMBL" id="VXC03283.1"/>
    </source>
</evidence>
<dbReference type="RefSeq" id="WP_159303613.1">
    <property type="nucleotide sequence ID" value="NZ_LR733271.1"/>
</dbReference>
<dbReference type="InterPro" id="IPR001296">
    <property type="entry name" value="Glyco_trans_1"/>
</dbReference>
<reference evidence="2 3" key="1">
    <citation type="submission" date="2019-10" db="EMBL/GenBank/DDBJ databases">
        <authorList>
            <person name="Karimi E."/>
        </authorList>
    </citation>
    <scope>NUCLEOTIDE SEQUENCE [LARGE SCALE GENOMIC DNA]</scope>
    <source>
        <strain evidence="2">Maribacter sp. 151</strain>
    </source>
</reference>
<evidence type="ECO:0000259" key="1">
    <source>
        <dbReference type="Pfam" id="PF00534"/>
    </source>
</evidence>
<accession>A0A653VAV0</accession>
<feature type="domain" description="Glycosyl transferase family 1" evidence="1">
    <location>
        <begin position="176"/>
        <end position="335"/>
    </location>
</feature>
<dbReference type="EMBL" id="CABWLR010000005">
    <property type="protein sequence ID" value="VXC03283.1"/>
    <property type="molecule type" value="Genomic_DNA"/>
</dbReference>
<organism evidence="2 3">
    <name type="scientific">Maribacter litoralis</name>
    <dbReference type="NCBI Taxonomy" id="2059726"/>
    <lineage>
        <taxon>Bacteria</taxon>
        <taxon>Pseudomonadati</taxon>
        <taxon>Bacteroidota</taxon>
        <taxon>Flavobacteriia</taxon>
        <taxon>Flavobacteriales</taxon>
        <taxon>Flavobacteriaceae</taxon>
        <taxon>Maribacter</taxon>
    </lineage>
</organism>
<dbReference type="Gene3D" id="3.40.50.2000">
    <property type="entry name" value="Glycogen Phosphorylase B"/>
    <property type="match status" value="2"/>
</dbReference>
<sequence>MKITFIIYGLGSGGAERAVSGLANFWATEHEISIITLVKSDPFYKLDPNIKLYHCLNSDKKTTSSLSTIIDGGKRLYKLYFLLRKIRSEVVISFMTKTNYYSILTAKAIGIPCIISERANHELNRLPKSQEKLRNFLYKKIDALVVQTTGNLNYYSKTILKKPIIVIPNAVATVFKRNTQIKENNKIILNVGAFRNGKAQHILLHAFAKLKTTDWSIIFLGQGPNLNKNKELAKKLGLEEKVIFKGAQTDVAAYYNKANIFVFTSEHEGYPNALLEALYFGIPSISTNCKHGPSDMITNGENGFLVPVGDIDALASKMKIIMNNKELQEKFRNASIASTEYNEMDKIATKWMDLIKTVTNSYLIK</sequence>
<dbReference type="PANTHER" id="PTHR12526:SF630">
    <property type="entry name" value="GLYCOSYLTRANSFERASE"/>
    <property type="match status" value="1"/>
</dbReference>
<dbReference type="GO" id="GO:0016757">
    <property type="term" value="F:glycosyltransferase activity"/>
    <property type="evidence" value="ECO:0007669"/>
    <property type="project" value="InterPro"/>
</dbReference>
<name>A0A653VAV0_9FLAO</name>
<evidence type="ECO:0000313" key="3">
    <source>
        <dbReference type="Proteomes" id="UP000430202"/>
    </source>
</evidence>
<dbReference type="Proteomes" id="UP000430202">
    <property type="component" value="Unassembled WGS sequence"/>
</dbReference>